<organism evidence="1 2">
    <name type="scientific">Dyadobacter endophyticus</name>
    <dbReference type="NCBI Taxonomy" id="1749036"/>
    <lineage>
        <taxon>Bacteria</taxon>
        <taxon>Pseudomonadati</taxon>
        <taxon>Bacteroidota</taxon>
        <taxon>Cytophagia</taxon>
        <taxon>Cytophagales</taxon>
        <taxon>Spirosomataceae</taxon>
        <taxon>Dyadobacter</taxon>
    </lineage>
</organism>
<keyword evidence="2" id="KW-1185">Reference proteome</keyword>
<reference evidence="2" key="1">
    <citation type="journal article" date="2019" name="Int. J. Syst. Evol. Microbiol.">
        <title>The Global Catalogue of Microorganisms (GCM) 10K type strain sequencing project: providing services to taxonomists for standard genome sequencing and annotation.</title>
        <authorList>
            <consortium name="The Broad Institute Genomics Platform"/>
            <consortium name="The Broad Institute Genome Sequencing Center for Infectious Disease"/>
            <person name="Wu L."/>
            <person name="Ma J."/>
        </authorList>
    </citation>
    <scope>NUCLEOTIDE SEQUENCE [LARGE SCALE GENOMIC DNA]</scope>
    <source>
        <strain evidence="2">CGMCC 1.15288</strain>
    </source>
</reference>
<evidence type="ECO:0000313" key="1">
    <source>
        <dbReference type="EMBL" id="GGH23631.1"/>
    </source>
</evidence>
<comment type="caution">
    <text evidence="1">The sequence shown here is derived from an EMBL/GenBank/DDBJ whole genome shotgun (WGS) entry which is preliminary data.</text>
</comment>
<evidence type="ECO:0000313" key="2">
    <source>
        <dbReference type="Proteomes" id="UP000600214"/>
    </source>
</evidence>
<dbReference type="Proteomes" id="UP000600214">
    <property type="component" value="Unassembled WGS sequence"/>
</dbReference>
<accession>A0ABQ1YFB1</accession>
<name>A0ABQ1YFB1_9BACT</name>
<gene>
    <name evidence="1" type="ORF">GCM10007423_06380</name>
</gene>
<dbReference type="EMBL" id="BMIA01000001">
    <property type="protein sequence ID" value="GGH23631.1"/>
    <property type="molecule type" value="Genomic_DNA"/>
</dbReference>
<sequence length="59" mass="6717">MIGLLGIVHNLGQTDRILGTQLPGQQDQKQDSDNSYHIPALQYTDERIDVFPNYAWAFI</sequence>
<proteinExistence type="predicted"/>
<protein>
    <submittedName>
        <fullName evidence="1">Uncharacterized protein</fullName>
    </submittedName>
</protein>